<evidence type="ECO:0000256" key="2">
    <source>
        <dbReference type="ARBA" id="ARBA00048336"/>
    </source>
</evidence>
<sequence length="311" mass="32177">MEKLQQIQQSLGEIDGRVPAALRLALRIGYHLSPAPTDIASFAASLLQPPPPAEDVVTVTGADQEELSTAALRLRYGSCYVPLHDQDAHFGRADAGVLGVADGVGAYARIGVDAGAFARGLMASALAAVEPAVCPYALLETAYTRAAASGAPGASTAVIVSLAGRALRWAYVGDSGFAVLRGGRIVCRSEPQQRSLNSPFRLSGRPDDSDGVAVARAGQVAARDGDVVVVGTDGLFDNVRDEQLEQVVRMGTRLGFSAKNMADVVAGVAYEASRRTLMGKADGITVLVAFLVQSAESDPTAHFGGGGPICE</sequence>
<accession>A0A3L6RXY3</accession>
<protein>
    <recommendedName>
        <fullName evidence="3">Protein phosphatase</fullName>
        <ecNumber evidence="3">3.1.3.16</ecNumber>
    </recommendedName>
</protein>
<keyword evidence="3" id="KW-0378">Hydrolase</keyword>
<evidence type="ECO:0000256" key="3">
    <source>
        <dbReference type="RuleBase" id="RU366020"/>
    </source>
</evidence>
<feature type="domain" description="PPM-type phosphatase" evidence="4">
    <location>
        <begin position="68"/>
        <end position="291"/>
    </location>
</feature>
<proteinExistence type="inferred from homology"/>
<dbReference type="PANTHER" id="PTHR12320:SF74">
    <property type="entry name" value="PROTEIN PHOSPHATASE"/>
    <property type="match status" value="1"/>
</dbReference>
<keyword evidence="3" id="KW-0460">Magnesium</keyword>
<dbReference type="InterPro" id="IPR001932">
    <property type="entry name" value="PPM-type_phosphatase-like_dom"/>
</dbReference>
<name>A0A3L6RXY3_PANMI</name>
<comment type="catalytic activity">
    <reaction evidence="1 3">
        <text>O-phospho-L-seryl-[protein] + H2O = L-seryl-[protein] + phosphate</text>
        <dbReference type="Rhea" id="RHEA:20629"/>
        <dbReference type="Rhea" id="RHEA-COMP:9863"/>
        <dbReference type="Rhea" id="RHEA-COMP:11604"/>
        <dbReference type="ChEBI" id="CHEBI:15377"/>
        <dbReference type="ChEBI" id="CHEBI:29999"/>
        <dbReference type="ChEBI" id="CHEBI:43474"/>
        <dbReference type="ChEBI" id="CHEBI:83421"/>
        <dbReference type="EC" id="3.1.3.16"/>
    </reaction>
</comment>
<comment type="cofactor">
    <cofactor evidence="3">
        <name>Mg(2+)</name>
        <dbReference type="ChEBI" id="CHEBI:18420"/>
    </cofactor>
</comment>
<evidence type="ECO:0000256" key="1">
    <source>
        <dbReference type="ARBA" id="ARBA00047761"/>
    </source>
</evidence>
<dbReference type="EC" id="3.1.3.16" evidence="3"/>
<keyword evidence="3" id="KW-0479">Metal-binding</keyword>
<dbReference type="AlphaFoldDB" id="A0A3L6RXY3"/>
<keyword evidence="3" id="KW-0904">Protein phosphatase</keyword>
<dbReference type="SMART" id="SM00332">
    <property type="entry name" value="PP2Cc"/>
    <property type="match status" value="1"/>
</dbReference>
<dbReference type="SUPFAM" id="SSF81606">
    <property type="entry name" value="PP2C-like"/>
    <property type="match status" value="1"/>
</dbReference>
<dbReference type="InterPro" id="IPR036457">
    <property type="entry name" value="PPM-type-like_dom_sf"/>
</dbReference>
<keyword evidence="3" id="KW-0464">Manganese</keyword>
<dbReference type="Gene3D" id="3.60.40.10">
    <property type="entry name" value="PPM-type phosphatase domain"/>
    <property type="match status" value="1"/>
</dbReference>
<dbReference type="EMBL" id="PQIB02000006">
    <property type="protein sequence ID" value="RLN11856.1"/>
    <property type="molecule type" value="Genomic_DNA"/>
</dbReference>
<evidence type="ECO:0000259" key="4">
    <source>
        <dbReference type="PROSITE" id="PS51746"/>
    </source>
</evidence>
<dbReference type="STRING" id="4540.A0A3L6RXY3"/>
<dbReference type="GO" id="GO:0046872">
    <property type="term" value="F:metal ion binding"/>
    <property type="evidence" value="ECO:0007669"/>
    <property type="project" value="UniProtKB-UniRule"/>
</dbReference>
<reference evidence="6" key="1">
    <citation type="journal article" date="2019" name="Nat. Commun.">
        <title>The genome of broomcorn millet.</title>
        <authorList>
            <person name="Zou C."/>
            <person name="Miki D."/>
            <person name="Li D."/>
            <person name="Tang Q."/>
            <person name="Xiao L."/>
            <person name="Rajput S."/>
            <person name="Deng P."/>
            <person name="Jia W."/>
            <person name="Huang R."/>
            <person name="Zhang M."/>
            <person name="Sun Y."/>
            <person name="Hu J."/>
            <person name="Fu X."/>
            <person name="Schnable P.S."/>
            <person name="Li F."/>
            <person name="Zhang H."/>
            <person name="Feng B."/>
            <person name="Zhu X."/>
            <person name="Liu R."/>
            <person name="Schnable J.C."/>
            <person name="Zhu J.-K."/>
            <person name="Zhang H."/>
        </authorList>
    </citation>
    <scope>NUCLEOTIDE SEQUENCE [LARGE SCALE GENOMIC DNA]</scope>
</reference>
<gene>
    <name evidence="5" type="ORF">C2845_PM09G00640</name>
</gene>
<dbReference type="OrthoDB" id="60843at2759"/>
<dbReference type="InterPro" id="IPR039123">
    <property type="entry name" value="PPTC7"/>
</dbReference>
<comment type="similarity">
    <text evidence="3">Belongs to the PP2C family.</text>
</comment>
<keyword evidence="6" id="KW-1185">Reference proteome</keyword>
<evidence type="ECO:0000313" key="6">
    <source>
        <dbReference type="Proteomes" id="UP000275267"/>
    </source>
</evidence>
<dbReference type="PANTHER" id="PTHR12320">
    <property type="entry name" value="PROTEIN PHOSPHATASE 2C"/>
    <property type="match status" value="1"/>
</dbReference>
<dbReference type="GO" id="GO:0004722">
    <property type="term" value="F:protein serine/threonine phosphatase activity"/>
    <property type="evidence" value="ECO:0007669"/>
    <property type="project" value="UniProtKB-EC"/>
</dbReference>
<comment type="caution">
    <text evidence="5">The sequence shown here is derived from an EMBL/GenBank/DDBJ whole genome shotgun (WGS) entry which is preliminary data.</text>
</comment>
<dbReference type="Proteomes" id="UP000275267">
    <property type="component" value="Unassembled WGS sequence"/>
</dbReference>
<dbReference type="PROSITE" id="PS51746">
    <property type="entry name" value="PPM_2"/>
    <property type="match status" value="1"/>
</dbReference>
<comment type="cofactor">
    <cofactor evidence="3">
        <name>Mn(2+)</name>
        <dbReference type="ChEBI" id="CHEBI:29035"/>
    </cofactor>
</comment>
<organism evidence="5 6">
    <name type="scientific">Panicum miliaceum</name>
    <name type="common">Proso millet</name>
    <name type="synonym">Broomcorn millet</name>
    <dbReference type="NCBI Taxonomy" id="4540"/>
    <lineage>
        <taxon>Eukaryota</taxon>
        <taxon>Viridiplantae</taxon>
        <taxon>Streptophyta</taxon>
        <taxon>Embryophyta</taxon>
        <taxon>Tracheophyta</taxon>
        <taxon>Spermatophyta</taxon>
        <taxon>Magnoliopsida</taxon>
        <taxon>Liliopsida</taxon>
        <taxon>Poales</taxon>
        <taxon>Poaceae</taxon>
        <taxon>PACMAD clade</taxon>
        <taxon>Panicoideae</taxon>
        <taxon>Panicodae</taxon>
        <taxon>Paniceae</taxon>
        <taxon>Panicinae</taxon>
        <taxon>Panicum</taxon>
        <taxon>Panicum sect. Panicum</taxon>
    </lineage>
</organism>
<evidence type="ECO:0000313" key="5">
    <source>
        <dbReference type="EMBL" id="RLN11856.1"/>
    </source>
</evidence>
<comment type="catalytic activity">
    <reaction evidence="2 3">
        <text>O-phospho-L-threonyl-[protein] + H2O = L-threonyl-[protein] + phosphate</text>
        <dbReference type="Rhea" id="RHEA:47004"/>
        <dbReference type="Rhea" id="RHEA-COMP:11060"/>
        <dbReference type="Rhea" id="RHEA-COMP:11605"/>
        <dbReference type="ChEBI" id="CHEBI:15377"/>
        <dbReference type="ChEBI" id="CHEBI:30013"/>
        <dbReference type="ChEBI" id="CHEBI:43474"/>
        <dbReference type="ChEBI" id="CHEBI:61977"/>
        <dbReference type="EC" id="3.1.3.16"/>
    </reaction>
</comment>